<proteinExistence type="predicted"/>
<sequence length="202" mass="22842">MDSVTLKLMPGRAVALVWIKQVLARKQAVFSKRSKKIIELTSGASASFAIGRQKSNNHPVIAVPETMSPWFPTLDIKKCVVIDKSIYLGIGAEEIEFFFKIKSNEARIMTLMPINERSTDLVRTVDFHSYVVDEKGKTHVSTALGRAEIIYLTDIGSLIPLEEDLKDNLWSEELMKDIDFEDAELFDTLQDALPENFNSIYE</sequence>
<accession>A0A8H9TGE3</accession>
<dbReference type="EMBL" id="DACRBY010000020">
    <property type="protein sequence ID" value="HAS8541361.1"/>
    <property type="molecule type" value="Genomic_DNA"/>
</dbReference>
<dbReference type="Proteomes" id="UP000863257">
    <property type="component" value="Unassembled WGS sequence"/>
</dbReference>
<name>A0A8H9TGE3_VIBVL</name>
<dbReference type="AlphaFoldDB" id="A0A8H9TGE3"/>
<reference evidence="1" key="1">
    <citation type="journal article" date="2018" name="Genome Biol.">
        <title>SKESA: strategic k-mer extension for scrupulous assemblies.</title>
        <authorList>
            <person name="Souvorov A."/>
            <person name="Agarwala R."/>
            <person name="Lipman D.J."/>
        </authorList>
    </citation>
    <scope>NUCLEOTIDE SEQUENCE</scope>
    <source>
        <strain evidence="1">BCW_3452</strain>
    </source>
</reference>
<evidence type="ECO:0000313" key="1">
    <source>
        <dbReference type="EMBL" id="HAS8541361.1"/>
    </source>
</evidence>
<organism evidence="1">
    <name type="scientific">Vibrio vulnificus</name>
    <dbReference type="NCBI Taxonomy" id="672"/>
    <lineage>
        <taxon>Bacteria</taxon>
        <taxon>Pseudomonadati</taxon>
        <taxon>Pseudomonadota</taxon>
        <taxon>Gammaproteobacteria</taxon>
        <taxon>Vibrionales</taxon>
        <taxon>Vibrionaceae</taxon>
        <taxon>Vibrio</taxon>
    </lineage>
</organism>
<comment type="caution">
    <text evidence="1">The sequence shown here is derived from an EMBL/GenBank/DDBJ whole genome shotgun (WGS) entry which is preliminary data.</text>
</comment>
<reference evidence="1" key="2">
    <citation type="submission" date="2019-01" db="EMBL/GenBank/DDBJ databases">
        <authorList>
            <consortium name="NCBI Pathogen Detection Project"/>
        </authorList>
    </citation>
    <scope>NUCLEOTIDE SEQUENCE</scope>
    <source>
        <strain evidence="1">BCW_3452</strain>
    </source>
</reference>
<gene>
    <name evidence="1" type="ORF">I7730_16375</name>
</gene>
<protein>
    <submittedName>
        <fullName evidence="1">Uncharacterized protein</fullName>
    </submittedName>
</protein>